<evidence type="ECO:0000259" key="4">
    <source>
        <dbReference type="PROSITE" id="PS50102"/>
    </source>
</evidence>
<dbReference type="PANTHER" id="PTHR48025:SF1">
    <property type="entry name" value="RRM DOMAIN-CONTAINING PROTEIN"/>
    <property type="match status" value="1"/>
</dbReference>
<accession>A0ABR2KE74</accession>
<feature type="domain" description="RRM" evidence="4">
    <location>
        <begin position="5"/>
        <end position="82"/>
    </location>
</feature>
<dbReference type="Gene3D" id="3.30.70.330">
    <property type="match status" value="1"/>
</dbReference>
<keyword evidence="6" id="KW-1185">Reference proteome</keyword>
<evidence type="ECO:0000256" key="3">
    <source>
        <dbReference type="SAM" id="MobiDB-lite"/>
    </source>
</evidence>
<dbReference type="PROSITE" id="PS50102">
    <property type="entry name" value="RRM"/>
    <property type="match status" value="1"/>
</dbReference>
<feature type="region of interest" description="Disordered" evidence="3">
    <location>
        <begin position="79"/>
        <end position="199"/>
    </location>
</feature>
<dbReference type="InterPro" id="IPR012677">
    <property type="entry name" value="Nucleotide-bd_a/b_plait_sf"/>
</dbReference>
<dbReference type="EMBL" id="JAPFFF010000005">
    <property type="protein sequence ID" value="KAK8889071.1"/>
    <property type="molecule type" value="Genomic_DNA"/>
</dbReference>
<dbReference type="InterPro" id="IPR050502">
    <property type="entry name" value="Euk_RNA-bind_prot"/>
</dbReference>
<comment type="caution">
    <text evidence="5">The sequence shown here is derived from an EMBL/GenBank/DDBJ whole genome shotgun (WGS) entry which is preliminary data.</text>
</comment>
<dbReference type="SMART" id="SM00360">
    <property type="entry name" value="RRM"/>
    <property type="match status" value="1"/>
</dbReference>
<feature type="compositionally biased region" description="Basic and acidic residues" evidence="3">
    <location>
        <begin position="301"/>
        <end position="321"/>
    </location>
</feature>
<feature type="compositionally biased region" description="Basic and acidic residues" evidence="3">
    <location>
        <begin position="99"/>
        <end position="128"/>
    </location>
</feature>
<sequence>MEKVSTIYINNLPPDTTQEQVAEMFNKYGKVKSVRLLMNDSNQCRGYAFLDYATDEEMNRAIIEANDAEFRGNAIKVEKSRHQLGDPPRSKRLGPLRINEYRYSNRDRDRDQHRRYRDDSPEMRRYRPEAYAIDPSAPASSGAPVPLSSSVRYRDESPLSRRYRDDFSPRYRDDPVISYQSKRDRDDSPPYRRIPTDRDLDRYDRYDRIDRERYRDDRDRIDRIDRYDRADRDRLDRDYPPRFYRNYSERNDDSPPPIRRILDDSPPPIPRRIIDDSPPPSPPHPTRRITQFDDSPPPLRRVRDDYAREDSPPIRRIRDDSPPQQPSTTSALPKYLDESPTRKRFRDD</sequence>
<dbReference type="Pfam" id="PF00076">
    <property type="entry name" value="RRM_1"/>
    <property type="match status" value="1"/>
</dbReference>
<gene>
    <name evidence="5" type="ORF">M9Y10_033815</name>
</gene>
<dbReference type="CDD" id="cd00590">
    <property type="entry name" value="RRM_SF"/>
    <property type="match status" value="1"/>
</dbReference>
<evidence type="ECO:0000313" key="5">
    <source>
        <dbReference type="EMBL" id="KAK8889071.1"/>
    </source>
</evidence>
<dbReference type="InterPro" id="IPR000504">
    <property type="entry name" value="RRM_dom"/>
</dbReference>
<name>A0ABR2KE74_9EUKA</name>
<dbReference type="SUPFAM" id="SSF54928">
    <property type="entry name" value="RNA-binding domain, RBD"/>
    <property type="match status" value="1"/>
</dbReference>
<evidence type="ECO:0000256" key="2">
    <source>
        <dbReference type="PROSITE-ProRule" id="PRU00176"/>
    </source>
</evidence>
<protein>
    <submittedName>
        <fullName evidence="5">Protein phosphatase PP2A regulatory subunit B</fullName>
    </submittedName>
</protein>
<reference evidence="5 6" key="1">
    <citation type="submission" date="2024-04" db="EMBL/GenBank/DDBJ databases">
        <title>Tritrichomonas musculus Genome.</title>
        <authorList>
            <person name="Alves-Ferreira E."/>
            <person name="Grigg M."/>
            <person name="Lorenzi H."/>
            <person name="Galac M."/>
        </authorList>
    </citation>
    <scope>NUCLEOTIDE SEQUENCE [LARGE SCALE GENOMIC DNA]</scope>
    <source>
        <strain evidence="5 6">EAF2021</strain>
    </source>
</reference>
<dbReference type="Proteomes" id="UP001470230">
    <property type="component" value="Unassembled WGS sequence"/>
</dbReference>
<organism evidence="5 6">
    <name type="scientific">Tritrichomonas musculus</name>
    <dbReference type="NCBI Taxonomy" id="1915356"/>
    <lineage>
        <taxon>Eukaryota</taxon>
        <taxon>Metamonada</taxon>
        <taxon>Parabasalia</taxon>
        <taxon>Tritrichomonadida</taxon>
        <taxon>Tritrichomonadidae</taxon>
        <taxon>Tritrichomonas</taxon>
    </lineage>
</organism>
<dbReference type="PANTHER" id="PTHR48025">
    <property type="entry name" value="OS02G0815200 PROTEIN"/>
    <property type="match status" value="1"/>
</dbReference>
<dbReference type="InterPro" id="IPR035979">
    <property type="entry name" value="RBD_domain_sf"/>
</dbReference>
<feature type="compositionally biased region" description="Low complexity" evidence="3">
    <location>
        <begin position="132"/>
        <end position="150"/>
    </location>
</feature>
<feature type="region of interest" description="Disordered" evidence="3">
    <location>
        <begin position="234"/>
        <end position="348"/>
    </location>
</feature>
<feature type="compositionally biased region" description="Basic and acidic residues" evidence="3">
    <location>
        <begin position="152"/>
        <end position="199"/>
    </location>
</feature>
<evidence type="ECO:0000256" key="1">
    <source>
        <dbReference type="ARBA" id="ARBA00022884"/>
    </source>
</evidence>
<keyword evidence="1 2" id="KW-0694">RNA-binding</keyword>
<feature type="compositionally biased region" description="Basic and acidic residues" evidence="3">
    <location>
        <begin position="335"/>
        <end position="348"/>
    </location>
</feature>
<proteinExistence type="predicted"/>
<evidence type="ECO:0000313" key="6">
    <source>
        <dbReference type="Proteomes" id="UP001470230"/>
    </source>
</evidence>